<dbReference type="PANTHER" id="PTHR33442">
    <property type="entry name" value="TRANS-3-HYDROXY-L-PROLINE DEHYDRATASE"/>
    <property type="match status" value="1"/>
</dbReference>
<dbReference type="InterPro" id="IPR008794">
    <property type="entry name" value="Pro_racemase_fam"/>
</dbReference>
<protein>
    <submittedName>
        <fullName evidence="2">4-hydroxyproline 2-epimerase</fullName>
    </submittedName>
</protein>
<dbReference type="PANTHER" id="PTHR33442:SF1">
    <property type="entry name" value="TRANS-3-HYDROXY-L-PROLINE DEHYDRATASE"/>
    <property type="match status" value="1"/>
</dbReference>
<dbReference type="SFLD" id="SFLDS00028">
    <property type="entry name" value="Proline_Racemase"/>
    <property type="match status" value="1"/>
</dbReference>
<proteinExistence type="inferred from homology"/>
<evidence type="ECO:0000313" key="3">
    <source>
        <dbReference type="Proteomes" id="UP001156627"/>
    </source>
</evidence>
<gene>
    <name evidence="2" type="ORF">GCM10007898_21710</name>
</gene>
<dbReference type="PIRSF" id="PIRSF029792">
    <property type="entry name" value="Pro_racemase"/>
    <property type="match status" value="1"/>
</dbReference>
<reference evidence="3" key="1">
    <citation type="journal article" date="2019" name="Int. J. Syst. Evol. Microbiol.">
        <title>The Global Catalogue of Microorganisms (GCM) 10K type strain sequencing project: providing services to taxonomists for standard genome sequencing and annotation.</title>
        <authorList>
            <consortium name="The Broad Institute Genomics Platform"/>
            <consortium name="The Broad Institute Genome Sequencing Center for Infectious Disease"/>
            <person name="Wu L."/>
            <person name="Ma J."/>
        </authorList>
    </citation>
    <scope>NUCLEOTIDE SEQUENCE [LARGE SCALE GENOMIC DNA]</scope>
    <source>
        <strain evidence="3">NBRC 111981</strain>
    </source>
</reference>
<evidence type="ECO:0000256" key="1">
    <source>
        <dbReference type="ARBA" id="ARBA00007529"/>
    </source>
</evidence>
<dbReference type="EMBL" id="BSOA01000018">
    <property type="protein sequence ID" value="GLQ88601.1"/>
    <property type="molecule type" value="Genomic_DNA"/>
</dbReference>
<dbReference type="NCBIfam" id="NF010577">
    <property type="entry name" value="PRK13970.1"/>
    <property type="match status" value="1"/>
</dbReference>
<organism evidence="2 3">
    <name type="scientific">Dyella flagellata</name>
    <dbReference type="NCBI Taxonomy" id="1867833"/>
    <lineage>
        <taxon>Bacteria</taxon>
        <taxon>Pseudomonadati</taxon>
        <taxon>Pseudomonadota</taxon>
        <taxon>Gammaproteobacteria</taxon>
        <taxon>Lysobacterales</taxon>
        <taxon>Rhodanobacteraceae</taxon>
        <taxon>Dyella</taxon>
    </lineage>
</organism>
<comment type="caution">
    <text evidence="2">The sequence shown here is derived from an EMBL/GenBank/DDBJ whole genome shotgun (WGS) entry which is preliminary data.</text>
</comment>
<dbReference type="Proteomes" id="UP001156627">
    <property type="component" value="Unassembled WGS sequence"/>
</dbReference>
<dbReference type="Pfam" id="PF05544">
    <property type="entry name" value="Pro_racemase"/>
    <property type="match status" value="1"/>
</dbReference>
<dbReference type="SUPFAM" id="SSF54506">
    <property type="entry name" value="Diaminopimelate epimerase-like"/>
    <property type="match status" value="1"/>
</dbReference>
<comment type="similarity">
    <text evidence="1">Belongs to the proline racemase family.</text>
</comment>
<dbReference type="Gene3D" id="3.10.310.10">
    <property type="entry name" value="Diaminopimelate Epimerase, Chain A, domain 1"/>
    <property type="match status" value="2"/>
</dbReference>
<keyword evidence="3" id="KW-1185">Reference proteome</keyword>
<sequence>MTHKDEDAAMHTIDFIDSHTGGEPTRVVLAGFPDLGPGSLAERRDLFRSRYDRWRQAIACEPRGSDTMVGALLLPPSDPSACAGVIYFNNVGYLGMCGHGTIGLIRTLHHLGRIAPGRHQLETPVGMVGIELHADGRVSIDNVESYRHAKDIELDVPGYGKVKGDVAWGGNWFFISNDSPLPLTLANQRALTLYTEAIGLALEAADIRGADGEIDHIELNGPALQADADARNFVLCPGLAYDRSPCGTGTSAKVACLAADGKLAPGQVWRQAGILDSVFDAQYTPGTRGVLPRITGSAHITAQGQLLIDDENDPLAWGIGSA</sequence>
<evidence type="ECO:0000313" key="2">
    <source>
        <dbReference type="EMBL" id="GLQ88601.1"/>
    </source>
</evidence>
<accession>A0ABQ5XAA2</accession>
<name>A0ABQ5XAA2_9GAMM</name>